<dbReference type="EnsemblMetazoa" id="XM_038208411.1">
    <property type="protein sequence ID" value="XP_038064339.1"/>
    <property type="gene ID" value="LOC119734833"/>
</dbReference>
<evidence type="ECO:0000313" key="5">
    <source>
        <dbReference type="EnsemblMetazoa" id="XP_038064339.1"/>
    </source>
</evidence>
<dbReference type="FunFam" id="3.30.2300.10:FF:000001">
    <property type="entry name" value="THUMP domain-containing protein 1"/>
    <property type="match status" value="1"/>
</dbReference>
<evidence type="ECO:0000259" key="4">
    <source>
        <dbReference type="PROSITE" id="PS51165"/>
    </source>
</evidence>
<feature type="domain" description="THUMP" evidence="4">
    <location>
        <begin position="131"/>
        <end position="248"/>
    </location>
</feature>
<dbReference type="GO" id="GO:0006400">
    <property type="term" value="P:tRNA modification"/>
    <property type="evidence" value="ECO:0007669"/>
    <property type="project" value="InterPro"/>
</dbReference>
<dbReference type="Gene3D" id="3.30.2300.10">
    <property type="entry name" value="THUMP superfamily"/>
    <property type="match status" value="1"/>
</dbReference>
<accession>A0A914ALN4</accession>
<evidence type="ECO:0000313" key="6">
    <source>
        <dbReference type="Proteomes" id="UP000887568"/>
    </source>
</evidence>
<dbReference type="Pfam" id="PF02926">
    <property type="entry name" value="THUMP"/>
    <property type="match status" value="1"/>
</dbReference>
<dbReference type="CTD" id="55623"/>
<proteinExistence type="inferred from homology"/>
<dbReference type="OMA" id="MNEKACV"/>
<dbReference type="InterPro" id="IPR004114">
    <property type="entry name" value="THUMP_dom"/>
</dbReference>
<protein>
    <recommendedName>
        <fullName evidence="4">THUMP domain-containing protein</fullName>
    </recommendedName>
</protein>
<keyword evidence="6" id="KW-1185">Reference proteome</keyword>
<evidence type="ECO:0000256" key="2">
    <source>
        <dbReference type="PROSITE-ProRule" id="PRU00529"/>
    </source>
</evidence>
<evidence type="ECO:0000256" key="3">
    <source>
        <dbReference type="SAM" id="MobiDB-lite"/>
    </source>
</evidence>
<dbReference type="GeneID" id="119734833"/>
<name>A0A914ALN4_PATMI</name>
<feature type="compositionally biased region" description="Basic residues" evidence="3">
    <location>
        <begin position="1"/>
        <end position="12"/>
    </location>
</feature>
<feature type="region of interest" description="Disordered" evidence="3">
    <location>
        <begin position="264"/>
        <end position="319"/>
    </location>
</feature>
<organism evidence="5 6">
    <name type="scientific">Patiria miniata</name>
    <name type="common">Bat star</name>
    <name type="synonym">Asterina miniata</name>
    <dbReference type="NCBI Taxonomy" id="46514"/>
    <lineage>
        <taxon>Eukaryota</taxon>
        <taxon>Metazoa</taxon>
        <taxon>Echinodermata</taxon>
        <taxon>Eleutherozoa</taxon>
        <taxon>Asterozoa</taxon>
        <taxon>Asteroidea</taxon>
        <taxon>Valvatacea</taxon>
        <taxon>Valvatida</taxon>
        <taxon>Asterinidae</taxon>
        <taxon>Patiria</taxon>
    </lineage>
</organism>
<feature type="region of interest" description="Disordered" evidence="3">
    <location>
        <begin position="1"/>
        <end position="26"/>
    </location>
</feature>
<evidence type="ECO:0000256" key="1">
    <source>
        <dbReference type="ARBA" id="ARBA00060731"/>
    </source>
</evidence>
<dbReference type="PANTHER" id="PTHR13452">
    <property type="entry name" value="THUMP DOMAIN CONTAINING PROTEIN 1-RELATED"/>
    <property type="match status" value="1"/>
</dbReference>
<dbReference type="PANTHER" id="PTHR13452:SF10">
    <property type="entry name" value="THUMP DOMAIN-CONTAINING PROTEIN 1"/>
    <property type="match status" value="1"/>
</dbReference>
<dbReference type="RefSeq" id="XP_038064339.1">
    <property type="nucleotide sequence ID" value="XM_038208411.1"/>
</dbReference>
<keyword evidence="2" id="KW-0694">RNA-binding</keyword>
<dbReference type="PROSITE" id="PS51165">
    <property type="entry name" value="THUMP"/>
    <property type="match status" value="1"/>
</dbReference>
<dbReference type="SUPFAM" id="SSF143437">
    <property type="entry name" value="THUMP domain-like"/>
    <property type="match status" value="1"/>
</dbReference>
<dbReference type="InterPro" id="IPR040183">
    <property type="entry name" value="THUMPD1-like"/>
</dbReference>
<dbReference type="OrthoDB" id="367221at2759"/>
<dbReference type="Proteomes" id="UP000887568">
    <property type="component" value="Unplaced"/>
</dbReference>
<reference evidence="5" key="1">
    <citation type="submission" date="2022-11" db="UniProtKB">
        <authorList>
            <consortium name="EnsemblMetazoa"/>
        </authorList>
    </citation>
    <scope>IDENTIFICATION</scope>
</reference>
<sequence length="319" mass="35567">MADKQRGKKRSKAFYIQSSSNKKMRRDKSLDVGMRGFLLTCNRTEQLCVREGYSLLGEYADKLYGPEKLGEGGYASSGSESEPEDIEVSLRKEVAQMKQKQAEKKTRFEAINSGANNVIFIRTKFIPDPTELVQHILTDISTTQTCKSCHIMRMLPVNVTCRATIEDITKHAPEFLYPYFHADGVEPSTFAVRIKIRNNASIKRDDVIKLMAAMVTSKGIKHKVDLDDPELSVVVEIIKNVCCLSVLRDFNKLKRYNLQEIVGDGGAARKNDPGRSAKGTPKPAETNDLSGAAQDLENSGETENRTESEGTDLAQIQKN</sequence>
<dbReference type="GO" id="GO:0003723">
    <property type="term" value="F:RNA binding"/>
    <property type="evidence" value="ECO:0007669"/>
    <property type="project" value="UniProtKB-UniRule"/>
</dbReference>
<dbReference type="SMART" id="SM00981">
    <property type="entry name" value="THUMP"/>
    <property type="match status" value="1"/>
</dbReference>
<dbReference type="AlphaFoldDB" id="A0A914ALN4"/>
<dbReference type="CDD" id="cd11717">
    <property type="entry name" value="THUMP_THUMPD1_like"/>
    <property type="match status" value="1"/>
</dbReference>
<comment type="similarity">
    <text evidence="1">Belongs to the THUMPD1 family.</text>
</comment>